<protein>
    <submittedName>
        <fullName evidence="1">Uncharacterized protein</fullName>
    </submittedName>
</protein>
<dbReference type="EMBL" id="LAZR01021477">
    <property type="protein sequence ID" value="KKL85188.1"/>
    <property type="molecule type" value="Genomic_DNA"/>
</dbReference>
<proteinExistence type="predicted"/>
<name>A0A0F9FFV7_9ZZZZ</name>
<organism evidence="1">
    <name type="scientific">marine sediment metagenome</name>
    <dbReference type="NCBI Taxonomy" id="412755"/>
    <lineage>
        <taxon>unclassified sequences</taxon>
        <taxon>metagenomes</taxon>
        <taxon>ecological metagenomes</taxon>
    </lineage>
</organism>
<sequence>MKALAVFLIVGILIGCSSTPLELPTCEIPGPMAEVGHPITVPNMPTEQSATDTTATFDLEGLLQFDRVHEAGLTNAKIAKENALAIEARNEEVNQLIECARYSKIWMEVREDMLKQERKNHMFDNMWHRGLIALGVIGAVL</sequence>
<accession>A0A0F9FFV7</accession>
<evidence type="ECO:0000313" key="1">
    <source>
        <dbReference type="EMBL" id="KKL85188.1"/>
    </source>
</evidence>
<gene>
    <name evidence="1" type="ORF">LCGC14_1957220</name>
</gene>
<dbReference type="PROSITE" id="PS51257">
    <property type="entry name" value="PROKAR_LIPOPROTEIN"/>
    <property type="match status" value="1"/>
</dbReference>
<reference evidence="1" key="1">
    <citation type="journal article" date="2015" name="Nature">
        <title>Complex archaea that bridge the gap between prokaryotes and eukaryotes.</title>
        <authorList>
            <person name="Spang A."/>
            <person name="Saw J.H."/>
            <person name="Jorgensen S.L."/>
            <person name="Zaremba-Niedzwiedzka K."/>
            <person name="Martijn J."/>
            <person name="Lind A.E."/>
            <person name="van Eijk R."/>
            <person name="Schleper C."/>
            <person name="Guy L."/>
            <person name="Ettema T.J."/>
        </authorList>
    </citation>
    <scope>NUCLEOTIDE SEQUENCE</scope>
</reference>
<dbReference type="AlphaFoldDB" id="A0A0F9FFV7"/>
<comment type="caution">
    <text evidence="1">The sequence shown here is derived from an EMBL/GenBank/DDBJ whole genome shotgun (WGS) entry which is preliminary data.</text>
</comment>